<dbReference type="Proteomes" id="UP000663193">
    <property type="component" value="Chromosome 5"/>
</dbReference>
<dbReference type="PROSITE" id="PS00455">
    <property type="entry name" value="AMP_BINDING"/>
    <property type="match status" value="2"/>
</dbReference>
<dbReference type="NCBIfam" id="TIGR01733">
    <property type="entry name" value="AA-adenyl-dom"/>
    <property type="match status" value="2"/>
</dbReference>
<dbReference type="Gene3D" id="3.30.559.30">
    <property type="entry name" value="Nonribosomal peptide synthetase, condensation domain"/>
    <property type="match status" value="4"/>
</dbReference>
<accession>A0A7U2EX75</accession>
<dbReference type="GO" id="GO:0031177">
    <property type="term" value="F:phosphopantetheine binding"/>
    <property type="evidence" value="ECO:0007669"/>
    <property type="project" value="InterPro"/>
</dbReference>
<dbReference type="InterPro" id="IPR023213">
    <property type="entry name" value="CAT-like_dom_sf"/>
</dbReference>
<dbReference type="SUPFAM" id="SSF47336">
    <property type="entry name" value="ACP-like"/>
    <property type="match status" value="2"/>
</dbReference>
<dbReference type="OrthoDB" id="416786at2759"/>
<evidence type="ECO:0000256" key="5">
    <source>
        <dbReference type="ARBA" id="ARBA00029454"/>
    </source>
</evidence>
<dbReference type="InterPro" id="IPR045851">
    <property type="entry name" value="AMP-bd_C_sf"/>
</dbReference>
<dbReference type="FunFam" id="3.30.559.10:FF:000048">
    <property type="entry name" value="Nonribosomal peptide synthase inpB"/>
    <property type="match status" value="1"/>
</dbReference>
<sequence length="2726" mass="300618">MVDGNTELALLASHNETEFDIVVKVLYSDDQMRVRLSYRPAILSRSMAKRVANTFSTAISTLMHLEDMDQSLGTLDCLSPGDWEQINVWNLQTLSSGALSHPATIHSLIEHTAKCQPSALAVDAWDGTLSFGRLEELAELLAHEIMRLGIGPGVIIPLSFEKSAWYTVALLAVLKSGNAFVPLDRSNPANRLRQILDQLDIDVGSGLIIASPEHVATFVPLCKHVITLEPDFFTNKTIKPGKHLPGVQPNDKAYVIFTSGSTGVPKGVVIEHGAYSYAAQTHRDGLHVDKSSRILQFASYGFDTSMEDHLTTLIVGGCICVPSEEERLSDLVGYANRTRVNWAHLTPSVASIFNAEETPLLKTMALGGEAMTLRNVQEWAGKPDKHLIQVYGPSECCVTSTISEDVSLKMDPTNIGRAFGGCASWVVRIDTPHALAPIGAVGELLMEGPILAKEYLKDPQKTASSFVSGLSWAPHKRLYRTGDLVYYDSEGDLHFLGRVDAQVKVHGQRIEPGEIEKNLALEGSVLHSIVLVPESGPCAGMLVAAIAHQRPSIQDVCDKVIFEKPETAYISTLRNFLLDLVPQYMIPAIWLVVRDMPYNTSGKLDRKRMLKRFEEMDNEEYGDLIGSIEKCSVELPINDLEIALEEVWSTVLNVPKADIGRSNTLFSLGGDSISAMTISSAARGRGIAVSAAKILRYQTIGRLVENLDTHPEQAPSVDYGRTQTEVAWPLSPIQQLHFQASPNGDRFDQQTMVLVMTRHVPDSLVRDAFESILEVHPMLRARFTSTSSGWVQQVTEDVSGSLTLRFHHVDYSQEDVMQQIATTKSCIDLVSGPLVGVDVFGRGEKRLISVTVHHLAIDAVSWRIILEDIEALIARGAPARPEPVHFQAWGRAQLEQARTCLDSSHVLPAGLVVESIGSSFWGMEGRPILFQDSVSKKAQLDKVSTQAFGACNRHGYDQVDLLSAAVLLSFLKIFGRPSASLFVEGHGREPFHAGLDLSRTVGWFTTLAPLTIEETLDTPAALRQIRELRRATPGKGWDYFTSRFLNENGVEAFQQRHWPMEIILNYLGRYQQLERHDALFRRCEPALQSMLSELRLQQRAESQRYSLITILAAIEDGTLTFTVEWNKHMNHQKELDSWPAMIEKELERLLVTLDAQGTKPPVESIASATTIGIDHEELGSLLKAIPPSPDIVLHNVEAAYPCSPIQESLLFSQLKNANTYNQHFLFRLVPGYDDPTEGRHERLAEAWKRVVKKHAILRTVFAEVSSGGFAQIVLRNITPSIECIRSESKDAVVRAWEQDRLMLGCLPLGGKLLHSLKIHTVVDGTIFCQLDKNHLLSDGASSRIMIQDLLDAYSDRLEGSSASFMDYIKHINEADSEEVEKYWSSYLDGATRCHFPRLAQLAEKDDQAMPMKSVELVIDNKKALDLKCRKFGISNSSVLRAAWALVLKAYLNSETVVFGFLASGRDLPVPGIEKIVGPMVNMLPVRLLVSGGSSMVELARAIQDDYLEHLSRQTVSLGRMQHAIGGSDGLFNTIVNIQKSPLAQRPTDAEVRDTTAELVKSHDTSEYGIAVTITDEQDRYIVSAEFATSLLSTQQAGHVIAAFAKAVEFMVQEPEKPISEASLFSKLDEQQVEAWNVKEPCLVRRCIHELIQETVQRQPASIAVHSWDGEMTYERLDRLSSAVACKLASSGVQPEDIVTLCFEKSMWAVVAMLGVAKSGGVFVHIDPKAPRARAQAIVDQTQCKIALASPSCHACLDGLVEDILLLSGHVAEEWSGLEVSSLVKVQQKPANALYIVFTSGSTGTPKGVVIEHQNFCSAVAANREWLRIERTSRVLQFTSYSFDASLEEIFTVLVAGGCICVPSEQDRLSDLASFVRRAAINWAAFTPSFLRSLEPRDVPSLDFITVHAEPMSQMLVTRWAGQVHMRPSYGPTECSVTSTVGERMTAHSDAANIGWAVGCRAWVVDPMRLDVLVPVGAVGELVLEGAIVGRGYLRDPQKTAAAFVTLSPGGQKPRRAYRTGDLVRYAVDGSLVILGRREDSQVKVRGQRVELAEIQYRLDLAPELAHSLVLLPKAGPLQGRLTVVASLSEQIDPSPSSLQLIHLSPGWTSEQAAHASDALAAVQKALSSNLPAYMVPDTWLLVGSLPLQVSCKIDRKLVATWVETLDSEVALAARRLRKATHTSGSKVEEAIRRVWTEVLAVDDAEADLLDLDDSFFAMGGDSISAMRVTRQCRAMGLTITTQNVLVEKTIRKLAAVAASGVVITTPAPCKELWPSVRQEIDPAVLLPLDSHIADILPCSQFQEYTYRAFHKEHTTPYLYHTLVELTSDAGLDAATAARAWQAVVNRHSILRTAFVSAQDDDKIFQVVLHDIPVDCIVTAVDDEISVGEVANLEMVAIRSKFLASVVPPLALRLFVLRSGRVFGLLAIGHMIIDHVSLAHVLSDWDHFCHSSNPSHELHLPSPFRSYIQHLSSRNLGSSTNFWEERLRHLLPCQVSDWNSGSAGDPHATSTVSFFIETAGAMQSFCRTAGITISNLLQFSWALVLRLHTGQDNICFGHLVSDRDIDTIDGDDVVGPLLSLVVGQVTISESLVESMLELQNNNIRASEHKVFDIAEVGRRLGWSARGFQSAFNTLVNYRKIVRRNEEQPRMRFRRIHSHDPHEQPIVLSFNDIGSQLSASLAYRESVLSPKKADEFVATFSRILASLCTGTCHTMADLMRAVEQDDGA</sequence>
<organism evidence="7 8">
    <name type="scientific">Phaeosphaeria nodorum (strain SN15 / ATCC MYA-4574 / FGSC 10173)</name>
    <name type="common">Glume blotch fungus</name>
    <name type="synonym">Parastagonospora nodorum</name>
    <dbReference type="NCBI Taxonomy" id="321614"/>
    <lineage>
        <taxon>Eukaryota</taxon>
        <taxon>Fungi</taxon>
        <taxon>Dikarya</taxon>
        <taxon>Ascomycota</taxon>
        <taxon>Pezizomycotina</taxon>
        <taxon>Dothideomycetes</taxon>
        <taxon>Pleosporomycetidae</taxon>
        <taxon>Pleosporales</taxon>
        <taxon>Pleosporineae</taxon>
        <taxon>Phaeosphaeriaceae</taxon>
        <taxon>Parastagonospora</taxon>
    </lineage>
</organism>
<dbReference type="PROSITE" id="PS50075">
    <property type="entry name" value="CARRIER"/>
    <property type="match status" value="2"/>
</dbReference>
<dbReference type="SUPFAM" id="SSF56801">
    <property type="entry name" value="Acetyl-CoA synthetase-like"/>
    <property type="match status" value="2"/>
</dbReference>
<evidence type="ECO:0000256" key="4">
    <source>
        <dbReference type="ARBA" id="ARBA00022598"/>
    </source>
</evidence>
<feature type="domain" description="Carrier" evidence="6">
    <location>
        <begin position="635"/>
        <end position="711"/>
    </location>
</feature>
<dbReference type="FunFam" id="3.30.300.30:FF:000015">
    <property type="entry name" value="Nonribosomal peptide synthase SidD"/>
    <property type="match status" value="2"/>
</dbReference>
<dbReference type="InterPro" id="IPR000873">
    <property type="entry name" value="AMP-dep_synth/lig_dom"/>
</dbReference>
<dbReference type="InterPro" id="IPR006162">
    <property type="entry name" value="Ppantetheine_attach_site"/>
</dbReference>
<keyword evidence="8" id="KW-1185">Reference proteome</keyword>
<comment type="similarity">
    <text evidence="5">Belongs to the NRP synthetase family.</text>
</comment>
<keyword evidence="3" id="KW-0597">Phosphoprotein</keyword>
<dbReference type="EMBL" id="CP069027">
    <property type="protein sequence ID" value="QRC94778.1"/>
    <property type="molecule type" value="Genomic_DNA"/>
</dbReference>
<reference evidence="8" key="1">
    <citation type="journal article" date="2021" name="BMC Genomics">
        <title>Chromosome-level genome assembly and manually-curated proteome of model necrotroph Parastagonospora nodorum Sn15 reveals a genome-wide trove of candidate effector homologs, and redundancy of virulence-related functions within an accessory chromosome.</title>
        <authorList>
            <person name="Bertazzoni S."/>
            <person name="Jones D.A.B."/>
            <person name="Phan H.T."/>
            <person name="Tan K.-C."/>
            <person name="Hane J.K."/>
        </authorList>
    </citation>
    <scope>NUCLEOTIDE SEQUENCE [LARGE SCALE GENOMIC DNA]</scope>
    <source>
        <strain evidence="8">SN15 / ATCC MYA-4574 / FGSC 10173)</strain>
    </source>
</reference>
<dbReference type="Pfam" id="PF00550">
    <property type="entry name" value="PP-binding"/>
    <property type="match status" value="2"/>
</dbReference>
<evidence type="ECO:0000256" key="1">
    <source>
        <dbReference type="ARBA" id="ARBA00004685"/>
    </source>
</evidence>
<dbReference type="InterPro" id="IPR020845">
    <property type="entry name" value="AMP-binding_CS"/>
</dbReference>
<evidence type="ECO:0000256" key="2">
    <source>
        <dbReference type="ARBA" id="ARBA00022450"/>
    </source>
</evidence>
<dbReference type="InterPro" id="IPR009081">
    <property type="entry name" value="PP-bd_ACP"/>
</dbReference>
<dbReference type="Pfam" id="PF00668">
    <property type="entry name" value="Condensation"/>
    <property type="match status" value="3"/>
</dbReference>
<dbReference type="VEuPathDB" id="FungiDB:JI435_149230"/>
<evidence type="ECO:0000313" key="7">
    <source>
        <dbReference type="EMBL" id="QRC94778.1"/>
    </source>
</evidence>
<dbReference type="FunFam" id="3.30.559.30:FF:000002">
    <property type="entry name" value="Nonribosomal peptide synthase Pes1"/>
    <property type="match status" value="1"/>
</dbReference>
<dbReference type="CDD" id="cd05918">
    <property type="entry name" value="A_NRPS_SidN3_like"/>
    <property type="match status" value="2"/>
</dbReference>
<dbReference type="SMART" id="SM00823">
    <property type="entry name" value="PKS_PP"/>
    <property type="match status" value="2"/>
</dbReference>
<name>A0A7U2EX75_PHANO</name>
<dbReference type="Gene3D" id="3.30.559.10">
    <property type="entry name" value="Chloramphenicol acetyltransferase-like domain"/>
    <property type="match status" value="3"/>
</dbReference>
<dbReference type="InterPro" id="IPR036736">
    <property type="entry name" value="ACP-like_sf"/>
</dbReference>
<dbReference type="InterPro" id="IPR020806">
    <property type="entry name" value="PKS_PP-bd"/>
</dbReference>
<dbReference type="FunFam" id="3.30.559.10:FF:000016">
    <property type="entry name" value="Nonribosomal peptide synthase Pes1"/>
    <property type="match status" value="1"/>
</dbReference>
<comment type="pathway">
    <text evidence="1">Mycotoxin biosynthesis.</text>
</comment>
<dbReference type="SUPFAM" id="SSF52777">
    <property type="entry name" value="CoA-dependent acyltransferases"/>
    <property type="match status" value="6"/>
</dbReference>
<evidence type="ECO:0000313" key="8">
    <source>
        <dbReference type="Proteomes" id="UP000663193"/>
    </source>
</evidence>
<dbReference type="Gene3D" id="1.10.1200.10">
    <property type="entry name" value="ACP-like"/>
    <property type="match status" value="2"/>
</dbReference>
<dbReference type="GO" id="GO:0016874">
    <property type="term" value="F:ligase activity"/>
    <property type="evidence" value="ECO:0007669"/>
    <property type="project" value="UniProtKB-KW"/>
</dbReference>
<dbReference type="Gene3D" id="3.30.300.30">
    <property type="match status" value="2"/>
</dbReference>
<dbReference type="FunFam" id="3.40.50.12780:FF:000014">
    <property type="entry name" value="Nonribosomal peptide synthetase 1"/>
    <property type="match status" value="1"/>
</dbReference>
<proteinExistence type="inferred from homology"/>
<dbReference type="FunFam" id="3.30.559.30:FF:000005">
    <property type="entry name" value="Nonribosomal peptide synthase Pes1"/>
    <property type="match status" value="1"/>
</dbReference>
<dbReference type="InterPro" id="IPR042099">
    <property type="entry name" value="ANL_N_sf"/>
</dbReference>
<dbReference type="CDD" id="cd19542">
    <property type="entry name" value="CT_NRPS-like"/>
    <property type="match status" value="1"/>
</dbReference>
<dbReference type="InterPro" id="IPR010071">
    <property type="entry name" value="AA_adenyl_dom"/>
</dbReference>
<evidence type="ECO:0000256" key="3">
    <source>
        <dbReference type="ARBA" id="ARBA00022553"/>
    </source>
</evidence>
<protein>
    <recommendedName>
        <fullName evidence="6">Carrier domain-containing protein</fullName>
    </recommendedName>
</protein>
<dbReference type="PROSITE" id="PS00012">
    <property type="entry name" value="PHOSPHOPANTETHEINE"/>
    <property type="match status" value="1"/>
</dbReference>
<keyword evidence="4" id="KW-0436">Ligase</keyword>
<gene>
    <name evidence="7" type="ORF">JI435_149230</name>
</gene>
<evidence type="ECO:0000259" key="6">
    <source>
        <dbReference type="PROSITE" id="PS50075"/>
    </source>
</evidence>
<feature type="domain" description="Carrier" evidence="6">
    <location>
        <begin position="2185"/>
        <end position="2261"/>
    </location>
</feature>
<dbReference type="Gene3D" id="3.40.50.12780">
    <property type="entry name" value="N-terminal domain of ligase-like"/>
    <property type="match status" value="2"/>
</dbReference>
<keyword evidence="2" id="KW-0596">Phosphopantetheine</keyword>
<dbReference type="Pfam" id="PF00501">
    <property type="entry name" value="AMP-binding"/>
    <property type="match status" value="2"/>
</dbReference>
<dbReference type="PANTHER" id="PTHR45527">
    <property type="entry name" value="NONRIBOSOMAL PEPTIDE SYNTHETASE"/>
    <property type="match status" value="1"/>
</dbReference>
<dbReference type="InterPro" id="IPR001242">
    <property type="entry name" value="Condensation_dom"/>
</dbReference>
<dbReference type="PANTHER" id="PTHR45527:SF12">
    <property type="entry name" value="NONRIBOSOMAL PEPTIDE SYNTHETASE IVOA"/>
    <property type="match status" value="1"/>
</dbReference>